<proteinExistence type="predicted"/>
<dbReference type="FunFam" id="1.10.238.10:FF:000007">
    <property type="entry name" value="Putative myosin regulatory light chain sqh"/>
    <property type="match status" value="1"/>
</dbReference>
<evidence type="ECO:0000256" key="3">
    <source>
        <dbReference type="ARBA" id="ARBA00022837"/>
    </source>
</evidence>
<name>A0A8C2SE07_CAPHI</name>
<dbReference type="InterPro" id="IPR050403">
    <property type="entry name" value="Myosin_RLC"/>
</dbReference>
<feature type="domain" description="EF-hand" evidence="5">
    <location>
        <begin position="81"/>
        <end position="116"/>
    </location>
</feature>
<dbReference type="Gene3D" id="1.10.238.10">
    <property type="entry name" value="EF-hand"/>
    <property type="match status" value="1"/>
</dbReference>
<feature type="region of interest" description="Disordered" evidence="4">
    <location>
        <begin position="1"/>
        <end position="71"/>
    </location>
</feature>
<reference evidence="6" key="1">
    <citation type="submission" date="2019-03" db="EMBL/GenBank/DDBJ databases">
        <title>Genome sequencing and reference-guided assembly of Black Bengal Goat (Capra hircus).</title>
        <authorList>
            <person name="Siddiki A.Z."/>
            <person name="Baten A."/>
            <person name="Billah M."/>
            <person name="Alam M.A.U."/>
            <person name="Shawrob K.S.M."/>
            <person name="Saha S."/>
            <person name="Chowdhury M."/>
            <person name="Rahman A.H."/>
            <person name="Stear M."/>
            <person name="Miah G."/>
            <person name="Das G.B."/>
            <person name="Hossain M.M."/>
            <person name="Kumkum M."/>
            <person name="Islam M.S."/>
            <person name="Mollah A.M."/>
            <person name="Ahsan A."/>
            <person name="Tusar F."/>
            <person name="Khan M.K.I."/>
        </authorList>
    </citation>
    <scope>NUCLEOTIDE SEQUENCE [LARGE SCALE GENOMIC DNA]</scope>
</reference>
<sequence>MSQSFQRTPGSSKHPLPTALSHPNPFPRLLSTHLEPHEKHQGPGKPHTPAAKMSSKRAKAKTTKKRPQRATSNVFAMFDQSQIQEFKEAFNMIDQNRDGFIDKEDLHDMLASMGKNPTDEYLEGMMSEAPGPINFTMFLTMFGEKLNGTDPEDVIRNAFACFDEEASGQSAASGQRPGWGWGCTPRLDTPRMQVAPSCAGTSGRPSASKGQDRDHLSTCFCHLNDKSCFLVLSPPKAKLKQPTSRKPSHFLALLLAQRTGFCF</sequence>
<accession>A0A8C2SE07</accession>
<protein>
    <recommendedName>
        <fullName evidence="5">EF-hand domain-containing protein</fullName>
    </recommendedName>
</protein>
<keyword evidence="3" id="KW-0106">Calcium</keyword>
<feature type="compositionally biased region" description="Polar residues" evidence="4">
    <location>
        <begin position="1"/>
        <end position="11"/>
    </location>
</feature>
<dbReference type="InterPro" id="IPR002048">
    <property type="entry name" value="EF_hand_dom"/>
</dbReference>
<dbReference type="PROSITE" id="PS00018">
    <property type="entry name" value="EF_HAND_1"/>
    <property type="match status" value="1"/>
</dbReference>
<dbReference type="SUPFAM" id="SSF47473">
    <property type="entry name" value="EF-hand"/>
    <property type="match status" value="1"/>
</dbReference>
<evidence type="ECO:0000313" key="6">
    <source>
        <dbReference type="Ensembl" id="ENSCHIP00010042568.1"/>
    </source>
</evidence>
<evidence type="ECO:0000256" key="2">
    <source>
        <dbReference type="ARBA" id="ARBA00022737"/>
    </source>
</evidence>
<dbReference type="SMART" id="SM00054">
    <property type="entry name" value="EFh"/>
    <property type="match status" value="1"/>
</dbReference>
<organism evidence="6">
    <name type="scientific">Capra hircus</name>
    <name type="common">Goat</name>
    <dbReference type="NCBI Taxonomy" id="9925"/>
    <lineage>
        <taxon>Eukaryota</taxon>
        <taxon>Metazoa</taxon>
        <taxon>Chordata</taxon>
        <taxon>Craniata</taxon>
        <taxon>Vertebrata</taxon>
        <taxon>Euteleostomi</taxon>
        <taxon>Mammalia</taxon>
        <taxon>Eutheria</taxon>
        <taxon>Laurasiatheria</taxon>
        <taxon>Artiodactyla</taxon>
        <taxon>Ruminantia</taxon>
        <taxon>Pecora</taxon>
        <taxon>Bovidae</taxon>
        <taxon>Caprinae</taxon>
        <taxon>Capra</taxon>
    </lineage>
</organism>
<evidence type="ECO:0000256" key="4">
    <source>
        <dbReference type="SAM" id="MobiDB-lite"/>
    </source>
</evidence>
<dbReference type="InterPro" id="IPR018247">
    <property type="entry name" value="EF_Hand_1_Ca_BS"/>
</dbReference>
<dbReference type="GO" id="GO:0005509">
    <property type="term" value="F:calcium ion binding"/>
    <property type="evidence" value="ECO:0007669"/>
    <property type="project" value="InterPro"/>
</dbReference>
<dbReference type="CDD" id="cd00051">
    <property type="entry name" value="EFh"/>
    <property type="match status" value="1"/>
</dbReference>
<dbReference type="InterPro" id="IPR011992">
    <property type="entry name" value="EF-hand-dom_pair"/>
</dbReference>
<evidence type="ECO:0000256" key="1">
    <source>
        <dbReference type="ARBA" id="ARBA00022723"/>
    </source>
</evidence>
<dbReference type="AlphaFoldDB" id="A0A8C2SE07"/>
<dbReference type="Ensembl" id="ENSCHIT00010059175.1">
    <property type="protein sequence ID" value="ENSCHIP00010042568.1"/>
    <property type="gene ID" value="ENSCHIG00010031014.1"/>
</dbReference>
<keyword evidence="2" id="KW-0677">Repeat</keyword>
<feature type="compositionally biased region" description="Basic residues" evidence="4">
    <location>
        <begin position="54"/>
        <end position="68"/>
    </location>
</feature>
<evidence type="ECO:0000259" key="5">
    <source>
        <dbReference type="PROSITE" id="PS50222"/>
    </source>
</evidence>
<reference evidence="6" key="2">
    <citation type="submission" date="2025-08" db="UniProtKB">
        <authorList>
            <consortium name="Ensembl"/>
        </authorList>
    </citation>
    <scope>IDENTIFICATION</scope>
</reference>
<dbReference type="PROSITE" id="PS50222">
    <property type="entry name" value="EF_HAND_2"/>
    <property type="match status" value="1"/>
</dbReference>
<dbReference type="PANTHER" id="PTHR23049">
    <property type="entry name" value="MYOSIN REGULATORY LIGHT CHAIN 2"/>
    <property type="match status" value="1"/>
</dbReference>
<dbReference type="Pfam" id="PF13499">
    <property type="entry name" value="EF-hand_7"/>
    <property type="match status" value="1"/>
</dbReference>
<keyword evidence="1" id="KW-0479">Metal-binding</keyword>